<organism evidence="3">
    <name type="scientific">plant metagenome</name>
    <dbReference type="NCBI Taxonomy" id="1297885"/>
    <lineage>
        <taxon>unclassified sequences</taxon>
        <taxon>metagenomes</taxon>
        <taxon>organismal metagenomes</taxon>
    </lineage>
</organism>
<accession>A0A484TJR4</accession>
<evidence type="ECO:0000259" key="1">
    <source>
        <dbReference type="Pfam" id="PF01740"/>
    </source>
</evidence>
<dbReference type="InterPro" id="IPR036513">
    <property type="entry name" value="STAS_dom_sf"/>
</dbReference>
<reference evidence="3" key="1">
    <citation type="submission" date="2019-03" db="EMBL/GenBank/DDBJ databases">
        <authorList>
            <person name="Danneels B."/>
        </authorList>
    </citation>
    <scope>NUCLEOTIDE SEQUENCE</scope>
</reference>
<dbReference type="AlphaFoldDB" id="A0A484TJR4"/>
<dbReference type="InterPro" id="IPR002645">
    <property type="entry name" value="STAS_dom"/>
</dbReference>
<proteinExistence type="predicted"/>
<evidence type="ECO:0000313" key="2">
    <source>
        <dbReference type="EMBL" id="VFR44048.1"/>
    </source>
</evidence>
<sequence>MSRAHFWDVTAIHALDRVVFKFRRAGAQVEVAGMNAASATMVDCYGTHDKAHVGDLSGH</sequence>
<protein>
    <submittedName>
        <fullName evidence="3">Sulfate permease</fullName>
    </submittedName>
</protein>
<evidence type="ECO:0000313" key="3">
    <source>
        <dbReference type="EMBL" id="VFR75056.1"/>
    </source>
</evidence>
<name>A0A484TJR4_9ZZZZ</name>
<dbReference type="Pfam" id="PF01740">
    <property type="entry name" value="STAS"/>
    <property type="match status" value="1"/>
</dbReference>
<dbReference type="EMBL" id="CAADIG010000018">
    <property type="protein sequence ID" value="VFR44048.1"/>
    <property type="molecule type" value="Genomic_DNA"/>
</dbReference>
<dbReference type="SUPFAM" id="SSF52091">
    <property type="entry name" value="SpoIIaa-like"/>
    <property type="match status" value="1"/>
</dbReference>
<feature type="domain" description="STAS" evidence="1">
    <location>
        <begin position="1"/>
        <end position="51"/>
    </location>
</feature>
<dbReference type="Gene3D" id="3.30.750.24">
    <property type="entry name" value="STAS domain"/>
    <property type="match status" value="1"/>
</dbReference>
<dbReference type="EMBL" id="CAADID010000025">
    <property type="protein sequence ID" value="VFR75056.1"/>
    <property type="molecule type" value="Genomic_DNA"/>
</dbReference>
<gene>
    <name evidence="2" type="ORF">ANT2_0334</name>
    <name evidence="3" type="ORF">ANT3_0335</name>
</gene>